<comment type="caution">
    <text evidence="3">The sequence shown here is derived from an EMBL/GenBank/DDBJ whole genome shotgun (WGS) entry which is preliminary data.</text>
</comment>
<proteinExistence type="predicted"/>
<organism evidence="3 4">
    <name type="scientific">Prevotella amnii DNF00058</name>
    <dbReference type="NCBI Taxonomy" id="1401066"/>
    <lineage>
        <taxon>Bacteria</taxon>
        <taxon>Pseudomonadati</taxon>
        <taxon>Bacteroidota</taxon>
        <taxon>Bacteroidia</taxon>
        <taxon>Bacteroidales</taxon>
        <taxon>Prevotellaceae</taxon>
        <taxon>Prevotella</taxon>
    </lineage>
</organism>
<protein>
    <recommendedName>
        <fullName evidence="2">Spore protein YkvP/CgeB glycosyl transferase-like domain-containing protein</fullName>
    </recommendedName>
</protein>
<dbReference type="Pfam" id="PF13524">
    <property type="entry name" value="Glyco_trans_1_2"/>
    <property type="match status" value="1"/>
</dbReference>
<evidence type="ECO:0000313" key="3">
    <source>
        <dbReference type="EMBL" id="KGF52046.1"/>
    </source>
</evidence>
<dbReference type="EMBL" id="JRNU01000018">
    <property type="protein sequence ID" value="KGF52046.1"/>
    <property type="molecule type" value="Genomic_DNA"/>
</dbReference>
<accession>A0A096AZ68</accession>
<dbReference type="OrthoDB" id="9807209at2"/>
<feature type="transmembrane region" description="Helical" evidence="1">
    <location>
        <begin position="70"/>
        <end position="94"/>
    </location>
</feature>
<feature type="domain" description="Spore protein YkvP/CgeB glycosyl transferase-like" evidence="2">
    <location>
        <begin position="256"/>
        <end position="390"/>
    </location>
</feature>
<dbReference type="Gene3D" id="3.40.50.2000">
    <property type="entry name" value="Glycogen Phosphorylase B"/>
    <property type="match status" value="1"/>
</dbReference>
<name>A0A096AZ68_9BACT</name>
<dbReference type="AlphaFoldDB" id="A0A096AZ68"/>
<evidence type="ECO:0000259" key="2">
    <source>
        <dbReference type="Pfam" id="PF13524"/>
    </source>
</evidence>
<dbReference type="SUPFAM" id="SSF53756">
    <property type="entry name" value="UDP-Glycosyltransferase/glycogen phosphorylase"/>
    <property type="match status" value="1"/>
</dbReference>
<keyword evidence="4" id="KW-1185">Reference proteome</keyword>
<keyword evidence="1" id="KW-1133">Transmembrane helix</keyword>
<dbReference type="RefSeq" id="WP_008451009.1">
    <property type="nucleotide sequence ID" value="NZ_JRNU01000018.1"/>
</dbReference>
<sequence>MKIALLTSLTPTAENVRGASALPYHMMIERKEDIDIDIYTFNYNDISESKIAEVEKTLGVRIHILSQPKWLFYVLKYNLLIIRLLLAMPIYYYLKIPKDVFMSIDKANYDGIWIYGQELSRVAKQFKKYKRVHVLPDCESLFFYRMLKQRFVIHSIHLFWREAIMYRKYIRLEKAYDNSDNIQYMLVGKEDLKTLINNNTKIRASFFYHPHYELYSKKSICLKKEKLSIVIAGQYNIYMKQASDELVSQLLKHKELSSYYTITFLGRGWEEHVKHLALSGFITNKVVFAKDYIEEVSKHDIQITPISIGTGTKGKVLDALSSGLLVLGTPYAMENILVDNGKSCLEYAKAEDVIEILKDIPLKRELYEQIAKAGRENVLSHHSRRQAATLLFNKFK</sequence>
<gene>
    <name evidence="3" type="ORF">HMPREF9302_05130</name>
</gene>
<evidence type="ECO:0000256" key="1">
    <source>
        <dbReference type="SAM" id="Phobius"/>
    </source>
</evidence>
<dbReference type="InterPro" id="IPR055259">
    <property type="entry name" value="YkvP/CgeB_Glyco_trans-like"/>
</dbReference>
<evidence type="ECO:0000313" key="4">
    <source>
        <dbReference type="Proteomes" id="UP000029614"/>
    </source>
</evidence>
<keyword evidence="1" id="KW-0472">Membrane</keyword>
<reference evidence="3 4" key="1">
    <citation type="submission" date="2014-07" db="EMBL/GenBank/DDBJ databases">
        <authorList>
            <person name="McCorrison J."/>
            <person name="Sanka R."/>
            <person name="Torralba M."/>
            <person name="Gillis M."/>
            <person name="Haft D.H."/>
            <person name="Methe B."/>
            <person name="Sutton G."/>
            <person name="Nelson K.E."/>
        </authorList>
    </citation>
    <scope>NUCLEOTIDE SEQUENCE [LARGE SCALE GENOMIC DNA]</scope>
    <source>
        <strain evidence="3 4">DNF00058</strain>
    </source>
</reference>
<dbReference type="Proteomes" id="UP000029614">
    <property type="component" value="Unassembled WGS sequence"/>
</dbReference>
<keyword evidence="1" id="KW-0812">Transmembrane</keyword>